<proteinExistence type="predicted"/>
<protein>
    <recommendedName>
        <fullName evidence="10">Ig-like domain-containing protein</fullName>
    </recommendedName>
</protein>
<feature type="transmembrane region" description="Helical" evidence="9">
    <location>
        <begin position="218"/>
        <end position="240"/>
    </location>
</feature>
<sequence length="248" mass="27163">MRSIGGWGGDTIVTPRVPSPHLVGAFMMHVASSCPLAATNGSVLGFDFTIVFNKNPLVCYHPDAKKFFACDRGLLRPVAIVVAFGLNNDTAWLERAESRRRACHQLAPHLWATTGLRRTPPQVRIVPEPLGDTDAVLLTCHVWGFYPPPVTVLWWHRGHVVATGDKAKLLPSGNWTYQTQVTLRVTPKVGDTFTCSVQHASLDQPLQEHWSPDLTVKVVLAAVTMTLGLGIFATGTFIYCHRAPGEGH</sequence>
<organism evidence="11 12">
    <name type="scientific">Calidris pygmaea</name>
    <name type="common">Spoon-billed sandpiper</name>
    <dbReference type="NCBI Taxonomy" id="425635"/>
    <lineage>
        <taxon>Eukaryota</taxon>
        <taxon>Metazoa</taxon>
        <taxon>Chordata</taxon>
        <taxon>Craniata</taxon>
        <taxon>Vertebrata</taxon>
        <taxon>Euteleostomi</taxon>
        <taxon>Archelosauria</taxon>
        <taxon>Archosauria</taxon>
        <taxon>Dinosauria</taxon>
        <taxon>Saurischia</taxon>
        <taxon>Theropoda</taxon>
        <taxon>Coelurosauria</taxon>
        <taxon>Aves</taxon>
        <taxon>Neognathae</taxon>
        <taxon>Neoaves</taxon>
        <taxon>Charadriiformes</taxon>
        <taxon>Scolopacidae</taxon>
        <taxon>Calidris</taxon>
    </lineage>
</organism>
<evidence type="ECO:0000256" key="2">
    <source>
        <dbReference type="ARBA" id="ARBA00022692"/>
    </source>
</evidence>
<dbReference type="Gene3D" id="3.10.320.10">
    <property type="entry name" value="Class II Histocompatibility Antigen, M Beta Chain, Chain B, domain 1"/>
    <property type="match status" value="1"/>
</dbReference>
<reference evidence="11" key="2">
    <citation type="submission" date="2025-09" db="UniProtKB">
        <authorList>
            <consortium name="Ensembl"/>
        </authorList>
    </citation>
    <scope>IDENTIFICATION</scope>
</reference>
<keyword evidence="5" id="KW-1064">Adaptive immunity</keyword>
<dbReference type="Pfam" id="PF07654">
    <property type="entry name" value="C1-set"/>
    <property type="match status" value="1"/>
</dbReference>
<dbReference type="CDD" id="cd21002">
    <property type="entry name" value="IgC1_MHC_II_beta_HLA-DM"/>
    <property type="match status" value="1"/>
</dbReference>
<keyword evidence="8" id="KW-0491">MHC II</keyword>
<dbReference type="Gene3D" id="2.60.40.10">
    <property type="entry name" value="Immunoglobulins"/>
    <property type="match status" value="1"/>
</dbReference>
<dbReference type="InterPro" id="IPR003006">
    <property type="entry name" value="Ig/MHC_CS"/>
</dbReference>
<evidence type="ECO:0000256" key="8">
    <source>
        <dbReference type="ARBA" id="ARBA00023182"/>
    </source>
</evidence>
<dbReference type="InterPro" id="IPR011162">
    <property type="entry name" value="MHC_I/II-like_Ag-recog"/>
</dbReference>
<dbReference type="PROSITE" id="PS50835">
    <property type="entry name" value="IG_LIKE"/>
    <property type="match status" value="1"/>
</dbReference>
<keyword evidence="4 9" id="KW-1133">Transmembrane helix</keyword>
<keyword evidence="12" id="KW-1185">Reference proteome</keyword>
<dbReference type="InterPro" id="IPR007110">
    <property type="entry name" value="Ig-like_dom"/>
</dbReference>
<evidence type="ECO:0000256" key="7">
    <source>
        <dbReference type="ARBA" id="ARBA00023180"/>
    </source>
</evidence>
<comment type="subcellular location">
    <subcellularLocation>
        <location evidence="1">Membrane</location>
        <topology evidence="1">Single-pass type I membrane protein</topology>
    </subcellularLocation>
</comment>
<dbReference type="InterPro" id="IPR003597">
    <property type="entry name" value="Ig_C1-set"/>
</dbReference>
<dbReference type="PROSITE" id="PS51257">
    <property type="entry name" value="PROKAR_LIPOPROTEIN"/>
    <property type="match status" value="1"/>
</dbReference>
<accession>A0A8C3JT72</accession>
<name>A0A8C3JT72_9CHAR</name>
<dbReference type="InterPro" id="IPR014745">
    <property type="entry name" value="MHC_II_a/b_N"/>
</dbReference>
<reference evidence="11" key="1">
    <citation type="submission" date="2025-08" db="UniProtKB">
        <authorList>
            <consortium name="Ensembl"/>
        </authorList>
    </citation>
    <scope>IDENTIFICATION</scope>
</reference>
<dbReference type="InterPro" id="IPR036179">
    <property type="entry name" value="Ig-like_dom_sf"/>
</dbReference>
<dbReference type="InterPro" id="IPR013783">
    <property type="entry name" value="Ig-like_fold"/>
</dbReference>
<evidence type="ECO:0000256" key="5">
    <source>
        <dbReference type="ARBA" id="ARBA00023130"/>
    </source>
</evidence>
<evidence type="ECO:0000256" key="9">
    <source>
        <dbReference type="SAM" id="Phobius"/>
    </source>
</evidence>
<dbReference type="AlphaFoldDB" id="A0A8C3JT72"/>
<keyword evidence="7" id="KW-0325">Glycoprotein</keyword>
<dbReference type="GO" id="GO:0002504">
    <property type="term" value="P:antigen processing and presentation of peptide or polysaccharide antigen via MHC class II"/>
    <property type="evidence" value="ECO:0007669"/>
    <property type="project" value="UniProtKB-KW"/>
</dbReference>
<feature type="domain" description="Ig-like" evidence="10">
    <location>
        <begin position="121"/>
        <end position="207"/>
    </location>
</feature>
<dbReference type="Proteomes" id="UP000694419">
    <property type="component" value="Unplaced"/>
</dbReference>
<dbReference type="GO" id="GO:0002250">
    <property type="term" value="P:adaptive immune response"/>
    <property type="evidence" value="ECO:0007669"/>
    <property type="project" value="UniProtKB-KW"/>
</dbReference>
<dbReference type="PANTHER" id="PTHR19944">
    <property type="entry name" value="MHC CLASS II-RELATED"/>
    <property type="match status" value="1"/>
</dbReference>
<dbReference type="SMART" id="SM00407">
    <property type="entry name" value="IGc1"/>
    <property type="match status" value="1"/>
</dbReference>
<evidence type="ECO:0000313" key="12">
    <source>
        <dbReference type="Proteomes" id="UP000694419"/>
    </source>
</evidence>
<evidence type="ECO:0000313" key="11">
    <source>
        <dbReference type="Ensembl" id="ENSCPGP00000012448.1"/>
    </source>
</evidence>
<evidence type="ECO:0000256" key="4">
    <source>
        <dbReference type="ARBA" id="ARBA00022989"/>
    </source>
</evidence>
<dbReference type="SUPFAM" id="SSF54452">
    <property type="entry name" value="MHC antigen-recognition domain"/>
    <property type="match status" value="1"/>
</dbReference>
<dbReference type="InterPro" id="IPR050160">
    <property type="entry name" value="MHC/Immunoglobulin"/>
</dbReference>
<evidence type="ECO:0000256" key="1">
    <source>
        <dbReference type="ARBA" id="ARBA00004479"/>
    </source>
</evidence>
<dbReference type="GO" id="GO:0042613">
    <property type="term" value="C:MHC class II protein complex"/>
    <property type="evidence" value="ECO:0007669"/>
    <property type="project" value="UniProtKB-KW"/>
</dbReference>
<dbReference type="PANTHER" id="PTHR19944:SF65">
    <property type="entry name" value="HLA CLASS II HISTOCOMPATIBILITY ANTIGEN, DM BETA CHAIN"/>
    <property type="match status" value="1"/>
</dbReference>
<keyword evidence="2 9" id="KW-0812">Transmembrane</keyword>
<keyword evidence="3" id="KW-0391">Immunity</keyword>
<evidence type="ECO:0000256" key="6">
    <source>
        <dbReference type="ARBA" id="ARBA00023136"/>
    </source>
</evidence>
<dbReference type="PROSITE" id="PS00290">
    <property type="entry name" value="IG_MHC"/>
    <property type="match status" value="1"/>
</dbReference>
<evidence type="ECO:0000259" key="10">
    <source>
        <dbReference type="PROSITE" id="PS50835"/>
    </source>
</evidence>
<keyword evidence="6 9" id="KW-0472">Membrane</keyword>
<evidence type="ECO:0000256" key="3">
    <source>
        <dbReference type="ARBA" id="ARBA00022859"/>
    </source>
</evidence>
<dbReference type="Ensembl" id="ENSCPGT00000013643.1">
    <property type="protein sequence ID" value="ENSCPGP00000012448.1"/>
    <property type="gene ID" value="ENSCPGG00000008835.1"/>
</dbReference>
<dbReference type="SUPFAM" id="SSF48726">
    <property type="entry name" value="Immunoglobulin"/>
    <property type="match status" value="1"/>
</dbReference>